<dbReference type="PANTHER" id="PTHR23071">
    <property type="entry name" value="PHOSPHATIDYLINOSITOL GLYCAN"/>
    <property type="match status" value="1"/>
</dbReference>
<keyword evidence="1" id="KW-1133">Transmembrane helix</keyword>
<organism evidence="2 3">
    <name type="scientific">Anncaliia algerae PRA339</name>
    <dbReference type="NCBI Taxonomy" id="1288291"/>
    <lineage>
        <taxon>Eukaryota</taxon>
        <taxon>Fungi</taxon>
        <taxon>Fungi incertae sedis</taxon>
        <taxon>Microsporidia</taxon>
        <taxon>Tubulinosematoidea</taxon>
        <taxon>Tubulinosematidae</taxon>
        <taxon>Anncaliia</taxon>
    </lineage>
</organism>
<dbReference type="GO" id="GO:0005789">
    <property type="term" value="C:endoplasmic reticulum membrane"/>
    <property type="evidence" value="ECO:0007669"/>
    <property type="project" value="TreeGrafter"/>
</dbReference>
<dbReference type="GO" id="GO:0051377">
    <property type="term" value="F:mannose-ethanolamine phosphotransferase activity"/>
    <property type="evidence" value="ECO:0007669"/>
    <property type="project" value="TreeGrafter"/>
</dbReference>
<feature type="transmembrane region" description="Helical" evidence="1">
    <location>
        <begin position="397"/>
        <end position="426"/>
    </location>
</feature>
<gene>
    <name evidence="2" type="ORF">H312_02686</name>
</gene>
<feature type="transmembrane region" description="Helical" evidence="1">
    <location>
        <begin position="652"/>
        <end position="674"/>
    </location>
</feature>
<dbReference type="AlphaFoldDB" id="A0A059EYX3"/>
<keyword evidence="1" id="KW-0812">Transmembrane</keyword>
<dbReference type="HOGENOM" id="CLU_022999_0_0_1"/>
<reference evidence="3" key="1">
    <citation type="submission" date="2013-02" db="EMBL/GenBank/DDBJ databases">
        <authorList>
            <consortium name="The Broad Institute Genome Sequencing Platform"/>
            <person name="Cuomo C."/>
            <person name="Becnel J."/>
            <person name="Sanscrainte N."/>
            <person name="Walker B."/>
            <person name="Young S.K."/>
            <person name="Zeng Q."/>
            <person name="Gargeya S."/>
            <person name="Fitzgerald M."/>
            <person name="Haas B."/>
            <person name="Abouelleil A."/>
            <person name="Alvarado L."/>
            <person name="Arachchi H.M."/>
            <person name="Berlin A.M."/>
            <person name="Chapman S.B."/>
            <person name="Dewar J."/>
            <person name="Goldberg J."/>
            <person name="Griggs A."/>
            <person name="Gujja S."/>
            <person name="Hansen M."/>
            <person name="Howarth C."/>
            <person name="Imamovic A."/>
            <person name="Larimer J."/>
            <person name="McCowan C."/>
            <person name="Murphy C."/>
            <person name="Neiman D."/>
            <person name="Pearson M."/>
            <person name="Priest M."/>
            <person name="Roberts A."/>
            <person name="Saif S."/>
            <person name="Shea T."/>
            <person name="Sisk P."/>
            <person name="Sykes S."/>
            <person name="Wortman J."/>
            <person name="Nusbaum C."/>
            <person name="Birren B."/>
        </authorList>
    </citation>
    <scope>NUCLEOTIDE SEQUENCE [LARGE SCALE GENOMIC DNA]</scope>
    <source>
        <strain evidence="3">PRA339</strain>
    </source>
</reference>
<feature type="transmembrane region" description="Helical" evidence="1">
    <location>
        <begin position="476"/>
        <end position="493"/>
    </location>
</feature>
<dbReference type="InterPro" id="IPR002591">
    <property type="entry name" value="Phosphodiest/P_Trfase"/>
</dbReference>
<proteinExistence type="predicted"/>
<dbReference type="UniPathway" id="UPA00196"/>
<feature type="transmembrane region" description="Helical" evidence="1">
    <location>
        <begin position="624"/>
        <end position="640"/>
    </location>
</feature>
<dbReference type="Pfam" id="PF01663">
    <property type="entry name" value="Phosphodiest"/>
    <property type="match status" value="1"/>
</dbReference>
<reference evidence="2 3" key="2">
    <citation type="submission" date="2014-03" db="EMBL/GenBank/DDBJ databases">
        <title>The Genome Sequence of Anncaliia algerae insect isolate PRA339.</title>
        <authorList>
            <consortium name="The Broad Institute Genome Sequencing Platform"/>
            <consortium name="The Broad Institute Genome Sequencing Center for Infectious Disease"/>
            <person name="Cuomo C."/>
            <person name="Becnel J."/>
            <person name="Sanscrainte N."/>
            <person name="Walker B."/>
            <person name="Young S.K."/>
            <person name="Zeng Q."/>
            <person name="Gargeya S."/>
            <person name="Fitzgerald M."/>
            <person name="Haas B."/>
            <person name="Abouelleil A."/>
            <person name="Alvarado L."/>
            <person name="Arachchi H.M."/>
            <person name="Berlin A.M."/>
            <person name="Chapman S.B."/>
            <person name="Dewar J."/>
            <person name="Goldberg J."/>
            <person name="Griggs A."/>
            <person name="Gujja S."/>
            <person name="Hansen M."/>
            <person name="Howarth C."/>
            <person name="Imamovic A."/>
            <person name="Larimer J."/>
            <person name="McCowan C."/>
            <person name="Murphy C."/>
            <person name="Neiman D."/>
            <person name="Pearson M."/>
            <person name="Priest M."/>
            <person name="Roberts A."/>
            <person name="Saif S."/>
            <person name="Shea T."/>
            <person name="Sisk P."/>
            <person name="Sykes S."/>
            <person name="Wortman J."/>
            <person name="Nusbaum C."/>
            <person name="Birren B."/>
        </authorList>
    </citation>
    <scope>NUCLEOTIDE SEQUENCE [LARGE SCALE GENOMIC DNA]</scope>
    <source>
        <strain evidence="2 3">PRA339</strain>
    </source>
</reference>
<feature type="transmembrane region" description="Helical" evidence="1">
    <location>
        <begin position="16"/>
        <end position="36"/>
    </location>
</feature>
<dbReference type="STRING" id="1288291.A0A059EYX3"/>
<dbReference type="Proteomes" id="UP000030655">
    <property type="component" value="Unassembled WGS sequence"/>
</dbReference>
<name>A0A059EYX3_9MICR</name>
<dbReference type="EMBL" id="KK365218">
    <property type="protein sequence ID" value="KCZ79931.1"/>
    <property type="molecule type" value="Genomic_DNA"/>
</dbReference>
<evidence type="ECO:0000313" key="3">
    <source>
        <dbReference type="Proteomes" id="UP000030655"/>
    </source>
</evidence>
<keyword evidence="3" id="KW-1185">Reference proteome</keyword>
<keyword evidence="1" id="KW-0472">Membrane</keyword>
<dbReference type="InterPro" id="IPR039524">
    <property type="entry name" value="PIGO/GPI13"/>
</dbReference>
<dbReference type="PANTHER" id="PTHR23071:SF1">
    <property type="entry name" value="GPI ETHANOLAMINE PHOSPHATE TRANSFERASE 3"/>
    <property type="match status" value="1"/>
</dbReference>
<sequence>MFCEMHKLIQKTTNPCPYMLSIIKIILIYTCMINLFPKHKLVQNLSKRTKCTPKFKRCIFILFDGLRPDGYFRTKKEGNYFNNFDEIKTSFNFISMCENPTLTALRLYSMFTGKKSSFLESLFAFNHNKKENNFFDEFNLIYGGDETIKDIFGAEGETYNAYGNNFDIQKEYRTIINLIKQSKLPIKDNFPELFVFHFSAIDAFGHKGIGIHDKRIQSACRIYNKMIEILVKGLDNDSFIVLTSDHGVKENGDHGGSSMEELTSFCSFIFNQENYEKLTVKNPKNASKIDDYYELNNDYEVISQNNIINTIFALLGCRYPKFTSGSIINWMTSKKNYLSLLINKMGMIPNLKQFLAKTRIVIEKENQSFHKNNKNLTKFLQSLEEKIDKELHQPINYALIIFVIICLLMLSKIFKDVFCIFLLFMVSHSVHSFLHEDLFFSFFTTKNILLNLLILAVSNTPQQEYDRIALFKIENIYFHILIIIVLNYNYKFIKKTYEYKKQLIISSFLNIKEYLISSFCELIHEFKIKRLDLHLIVILLRMILNLFNRDLPRETKLTYLIESMDPMVFLYTINQPIRCYFVYHLYKSTCVNAEMLYYSIVFLMGINWSLNLSLDICYFFSDEFEFFTSALLVFLTYFYPRLRLKINYNLEVIHFIITVAVSLVTYDQMIFHWFFAGRTMLQGVFVTCALFKQLFFNYMNLEQAKCF</sequence>
<protein>
    <submittedName>
        <fullName evidence="2">Uncharacterized protein</fullName>
    </submittedName>
</protein>
<dbReference type="Gene3D" id="3.40.720.10">
    <property type="entry name" value="Alkaline Phosphatase, subunit A"/>
    <property type="match status" value="1"/>
</dbReference>
<evidence type="ECO:0000313" key="2">
    <source>
        <dbReference type="EMBL" id="KCZ79931.1"/>
    </source>
</evidence>
<accession>A0A059EYX3</accession>
<dbReference type="InterPro" id="IPR017850">
    <property type="entry name" value="Alkaline_phosphatase_core_sf"/>
</dbReference>
<dbReference type="OrthoDB" id="272139at2759"/>
<dbReference type="VEuPathDB" id="MicrosporidiaDB:H312_02686"/>
<feature type="transmembrane region" description="Helical" evidence="1">
    <location>
        <begin position="680"/>
        <end position="699"/>
    </location>
</feature>
<dbReference type="GO" id="GO:0006506">
    <property type="term" value="P:GPI anchor biosynthetic process"/>
    <property type="evidence" value="ECO:0007669"/>
    <property type="project" value="UniProtKB-UniPathway"/>
</dbReference>
<dbReference type="SUPFAM" id="SSF53649">
    <property type="entry name" value="Alkaline phosphatase-like"/>
    <property type="match status" value="1"/>
</dbReference>
<evidence type="ECO:0000256" key="1">
    <source>
        <dbReference type="SAM" id="Phobius"/>
    </source>
</evidence>
<feature type="transmembrane region" description="Helical" evidence="1">
    <location>
        <begin position="595"/>
        <end position="612"/>
    </location>
</feature>